<accession>A0A1Y2E0I3</accession>
<evidence type="ECO:0000313" key="2">
    <source>
        <dbReference type="Proteomes" id="UP000193689"/>
    </source>
</evidence>
<dbReference type="GeneID" id="63770209"/>
<dbReference type="AlphaFoldDB" id="A0A1Y2E0I3"/>
<organism evidence="1 2">
    <name type="scientific">Pseudomassariella vexata</name>
    <dbReference type="NCBI Taxonomy" id="1141098"/>
    <lineage>
        <taxon>Eukaryota</taxon>
        <taxon>Fungi</taxon>
        <taxon>Dikarya</taxon>
        <taxon>Ascomycota</taxon>
        <taxon>Pezizomycotina</taxon>
        <taxon>Sordariomycetes</taxon>
        <taxon>Xylariomycetidae</taxon>
        <taxon>Amphisphaeriales</taxon>
        <taxon>Pseudomassariaceae</taxon>
        <taxon>Pseudomassariella</taxon>
    </lineage>
</organism>
<sequence>MPVIELAFLPLSTASPSPSFRALAEECIQVQDVWCASHLPSVPNGLEPRGVGMFQQIANSAANDSNAAGTKATTMLLTAHWASVSEHESWIASEENQTYFPQLREYVVLDRVRYFHVEGVEMFSSDHSTLSFSSFPENGGRLVPVLNSPVIFMERWLVDKAKKGEAERLLGEMKGVRDEIVRPHAHSGGWRIKRDDLVEELRENKEEYVFEGCESVEGFEKRQKMRNSEKYAETTMTAMLSYNVKFYKRFL</sequence>
<dbReference type="PANTHER" id="PTHR42052:SF1">
    <property type="entry name" value="ABM DOMAIN-CONTAINING PROTEIN"/>
    <property type="match status" value="1"/>
</dbReference>
<dbReference type="OrthoDB" id="3542212at2759"/>
<dbReference type="Proteomes" id="UP000193689">
    <property type="component" value="Unassembled WGS sequence"/>
</dbReference>
<dbReference type="InParanoid" id="A0A1Y2E0I3"/>
<name>A0A1Y2E0I3_9PEZI</name>
<evidence type="ECO:0000313" key="1">
    <source>
        <dbReference type="EMBL" id="ORY65042.1"/>
    </source>
</evidence>
<protein>
    <submittedName>
        <fullName evidence="1">Uncharacterized protein</fullName>
    </submittedName>
</protein>
<gene>
    <name evidence="1" type="ORF">BCR38DRAFT_189851</name>
</gene>
<dbReference type="PANTHER" id="PTHR42052">
    <property type="entry name" value="ABM DOMAIN-CONTAINING PROTEIN"/>
    <property type="match status" value="1"/>
</dbReference>
<reference evidence="1 2" key="1">
    <citation type="submission" date="2016-07" db="EMBL/GenBank/DDBJ databases">
        <title>Pervasive Adenine N6-methylation of Active Genes in Fungi.</title>
        <authorList>
            <consortium name="DOE Joint Genome Institute"/>
            <person name="Mondo S.J."/>
            <person name="Dannebaum R.O."/>
            <person name="Kuo R.C."/>
            <person name="Labutti K."/>
            <person name="Haridas S."/>
            <person name="Kuo A."/>
            <person name="Salamov A."/>
            <person name="Ahrendt S.R."/>
            <person name="Lipzen A."/>
            <person name="Sullivan W."/>
            <person name="Andreopoulos W.B."/>
            <person name="Clum A."/>
            <person name="Lindquist E."/>
            <person name="Daum C."/>
            <person name="Ramamoorthy G.K."/>
            <person name="Gryganskyi A."/>
            <person name="Culley D."/>
            <person name="Magnuson J.K."/>
            <person name="James T.Y."/>
            <person name="O'Malley M.A."/>
            <person name="Stajich J.E."/>
            <person name="Spatafora J.W."/>
            <person name="Visel A."/>
            <person name="Grigoriev I.V."/>
        </authorList>
    </citation>
    <scope>NUCLEOTIDE SEQUENCE [LARGE SCALE GENOMIC DNA]</scope>
    <source>
        <strain evidence="1 2">CBS 129021</strain>
    </source>
</reference>
<comment type="caution">
    <text evidence="1">The sequence shown here is derived from an EMBL/GenBank/DDBJ whole genome shotgun (WGS) entry which is preliminary data.</text>
</comment>
<dbReference type="EMBL" id="MCFJ01000006">
    <property type="protein sequence ID" value="ORY65042.1"/>
    <property type="molecule type" value="Genomic_DNA"/>
</dbReference>
<keyword evidence="2" id="KW-1185">Reference proteome</keyword>
<dbReference type="RefSeq" id="XP_040716194.1">
    <property type="nucleotide sequence ID" value="XM_040853997.1"/>
</dbReference>
<proteinExistence type="predicted"/>